<evidence type="ECO:0000259" key="6">
    <source>
        <dbReference type="PROSITE" id="PS50885"/>
    </source>
</evidence>
<dbReference type="RefSeq" id="WP_207419808.1">
    <property type="nucleotide sequence ID" value="NZ_CP061180.1"/>
</dbReference>
<evidence type="ECO:0000256" key="3">
    <source>
        <dbReference type="PROSITE-ProRule" id="PRU00284"/>
    </source>
</evidence>
<dbReference type="Proteomes" id="UP001518989">
    <property type="component" value="Unassembled WGS sequence"/>
</dbReference>
<gene>
    <name evidence="7" type="ORF">IAI61_21580</name>
</gene>
<evidence type="ECO:0000313" key="8">
    <source>
        <dbReference type="Proteomes" id="UP001518989"/>
    </source>
</evidence>
<feature type="domain" description="Methyl-accepting transducer" evidence="5">
    <location>
        <begin position="307"/>
        <end position="543"/>
    </location>
</feature>
<keyword evidence="4" id="KW-1133">Transmembrane helix</keyword>
<dbReference type="SMART" id="SM00283">
    <property type="entry name" value="MA"/>
    <property type="match status" value="1"/>
</dbReference>
<dbReference type="CDD" id="cd19411">
    <property type="entry name" value="MCP2201-like_sensor"/>
    <property type="match status" value="1"/>
</dbReference>
<feature type="domain" description="HAMP" evidence="6">
    <location>
        <begin position="214"/>
        <end position="267"/>
    </location>
</feature>
<dbReference type="Pfam" id="PF12729">
    <property type="entry name" value="4HB_MCP_1"/>
    <property type="match status" value="1"/>
</dbReference>
<evidence type="ECO:0000313" key="7">
    <source>
        <dbReference type="EMBL" id="MBO1081632.1"/>
    </source>
</evidence>
<keyword evidence="8" id="KW-1185">Reference proteome</keyword>
<dbReference type="PANTHER" id="PTHR32089:SF112">
    <property type="entry name" value="LYSOZYME-LIKE PROTEIN-RELATED"/>
    <property type="match status" value="1"/>
</dbReference>
<dbReference type="PRINTS" id="PR00260">
    <property type="entry name" value="CHEMTRNSDUCR"/>
</dbReference>
<feature type="transmembrane region" description="Helical" evidence="4">
    <location>
        <begin position="193"/>
        <end position="213"/>
    </location>
</feature>
<dbReference type="Pfam" id="PF00672">
    <property type="entry name" value="HAMP"/>
    <property type="match status" value="1"/>
</dbReference>
<proteinExistence type="inferred from homology"/>
<dbReference type="SUPFAM" id="SSF58104">
    <property type="entry name" value="Methyl-accepting chemotaxis protein (MCP) signaling domain"/>
    <property type="match status" value="1"/>
</dbReference>
<dbReference type="InterPro" id="IPR004089">
    <property type="entry name" value="MCPsignal_dom"/>
</dbReference>
<dbReference type="InterPro" id="IPR004090">
    <property type="entry name" value="Chemotax_Me-accpt_rcpt"/>
</dbReference>
<dbReference type="InterPro" id="IPR003660">
    <property type="entry name" value="HAMP_dom"/>
</dbReference>
<name>A0ABS3KXI8_9PROT</name>
<dbReference type="InterPro" id="IPR047347">
    <property type="entry name" value="YvaQ-like_sensor"/>
</dbReference>
<sequence length="563" mass="58783">MLSFLSNLSVRIKIIAAFSVICLCAAMLGLYAMREMKQLNASTSAISENVRGLRWLSSMATQIERIRVTDGLLLIAPTAEMRADLNNKNAEARQIFIKTFADYEASADLDEERQLASAVSTSWDRFRTAEQKFAALVEQNGQREKAEALLATEIRNEGVALRGAIEKVVAFQGRQSDMLATHANEVGTSGMTWIGVLLALMLVTCLVVGISMIRSISGPVSAMTAAMRRLADHDMTVEIPGVGRGDEIGGMAVAVQVFRDNMATADRLAVEQAEARAGREQRAAQVDTLVQGFERRVGNMVGILSSASTELEATARAMSVTAQQTNTQASEVSDAAALAGGGVQTVAAAAEELSSSIIEISRQVTQASGVAGQAVERARQTDATVRALAEGASRIGDVVGLITSIAGQTNLLALNATIEAARAGEAGKGFAVVASEVKSLAQQTGKATEEIGAQIAQIQAATQQAVGAIQGIASAIDDMSAITVTIAAAVEEQSAATGEIARTVQRTAQATEAVTLNIGAVSRNANDTGAAASQVLAAAGELSRQSEQLTGEVKTFVTQVRAA</sequence>
<keyword evidence="4" id="KW-0812">Transmembrane</keyword>
<comment type="caution">
    <text evidence="7">The sequence shown here is derived from an EMBL/GenBank/DDBJ whole genome shotgun (WGS) entry which is preliminary data.</text>
</comment>
<comment type="similarity">
    <text evidence="2">Belongs to the methyl-accepting chemotaxis (MCP) protein family.</text>
</comment>
<evidence type="ECO:0000259" key="5">
    <source>
        <dbReference type="PROSITE" id="PS50111"/>
    </source>
</evidence>
<evidence type="ECO:0000256" key="2">
    <source>
        <dbReference type="ARBA" id="ARBA00029447"/>
    </source>
</evidence>
<keyword evidence="1 3" id="KW-0807">Transducer</keyword>
<dbReference type="EMBL" id="JACTNG010000017">
    <property type="protein sequence ID" value="MBO1081632.1"/>
    <property type="molecule type" value="Genomic_DNA"/>
</dbReference>
<evidence type="ECO:0000256" key="4">
    <source>
        <dbReference type="SAM" id="Phobius"/>
    </source>
</evidence>
<accession>A0ABS3KXI8</accession>
<dbReference type="InterPro" id="IPR024478">
    <property type="entry name" value="HlyB_4HB_MCP"/>
</dbReference>
<dbReference type="SMART" id="SM00304">
    <property type="entry name" value="HAMP"/>
    <property type="match status" value="1"/>
</dbReference>
<evidence type="ECO:0000256" key="1">
    <source>
        <dbReference type="ARBA" id="ARBA00023224"/>
    </source>
</evidence>
<keyword evidence="4" id="KW-0472">Membrane</keyword>
<feature type="transmembrane region" description="Helical" evidence="4">
    <location>
        <begin position="12"/>
        <end position="33"/>
    </location>
</feature>
<dbReference type="Gene3D" id="1.10.287.950">
    <property type="entry name" value="Methyl-accepting chemotaxis protein"/>
    <property type="match status" value="1"/>
</dbReference>
<dbReference type="Gene3D" id="6.10.340.10">
    <property type="match status" value="1"/>
</dbReference>
<reference evidence="7 8" key="1">
    <citation type="submission" date="2020-09" db="EMBL/GenBank/DDBJ databases">
        <title>Roseomonas.</title>
        <authorList>
            <person name="Zhu W."/>
        </authorList>
    </citation>
    <scope>NUCLEOTIDE SEQUENCE [LARGE SCALE GENOMIC DNA]</scope>
    <source>
        <strain evidence="7 8">573</strain>
    </source>
</reference>
<dbReference type="PANTHER" id="PTHR32089">
    <property type="entry name" value="METHYL-ACCEPTING CHEMOTAXIS PROTEIN MCPB"/>
    <property type="match status" value="1"/>
</dbReference>
<dbReference type="PROSITE" id="PS50885">
    <property type="entry name" value="HAMP"/>
    <property type="match status" value="1"/>
</dbReference>
<organism evidence="7 8">
    <name type="scientific">Roseomonas haemaphysalidis</name>
    <dbReference type="NCBI Taxonomy" id="2768162"/>
    <lineage>
        <taxon>Bacteria</taxon>
        <taxon>Pseudomonadati</taxon>
        <taxon>Pseudomonadota</taxon>
        <taxon>Alphaproteobacteria</taxon>
        <taxon>Acetobacterales</taxon>
        <taxon>Roseomonadaceae</taxon>
        <taxon>Roseomonas</taxon>
    </lineage>
</organism>
<protein>
    <submittedName>
        <fullName evidence="7">Methyl-accepting chemotaxis protein</fullName>
    </submittedName>
</protein>
<dbReference type="PROSITE" id="PS50111">
    <property type="entry name" value="CHEMOTAXIS_TRANSDUC_2"/>
    <property type="match status" value="1"/>
</dbReference>
<dbReference type="Pfam" id="PF00015">
    <property type="entry name" value="MCPsignal"/>
    <property type="match status" value="1"/>
</dbReference>